<dbReference type="PANTHER" id="PTHR46224:SF6">
    <property type="entry name" value="ANKYRIN REPEAT FAMILY PROTEIN"/>
    <property type="match status" value="1"/>
</dbReference>
<evidence type="ECO:0000259" key="4">
    <source>
        <dbReference type="Pfam" id="PF25575"/>
    </source>
</evidence>
<reference evidence="6" key="1">
    <citation type="journal article" date="2023" name="Commun. Biol.">
        <title>Genome analysis of Parmales, the sister group of diatoms, reveals the evolutionary specialization of diatoms from phago-mixotrophs to photoautotrophs.</title>
        <authorList>
            <person name="Ban H."/>
            <person name="Sato S."/>
            <person name="Yoshikawa S."/>
            <person name="Yamada K."/>
            <person name="Nakamura Y."/>
            <person name="Ichinomiya M."/>
            <person name="Sato N."/>
            <person name="Blanc-Mathieu R."/>
            <person name="Endo H."/>
            <person name="Kuwata A."/>
            <person name="Ogata H."/>
        </authorList>
    </citation>
    <scope>NUCLEOTIDE SEQUENCE [LARGE SCALE GENOMIC DNA]</scope>
</reference>
<dbReference type="PROSITE" id="PS50088">
    <property type="entry name" value="ANK_REPEAT"/>
    <property type="match status" value="1"/>
</dbReference>
<dbReference type="InterPro" id="IPR011990">
    <property type="entry name" value="TPR-like_helical_dom_sf"/>
</dbReference>
<dbReference type="InterPro" id="IPR051616">
    <property type="entry name" value="Cul2-RING_E3_ligase_SR"/>
</dbReference>
<keyword evidence="2" id="KW-0802">TPR repeat</keyword>
<dbReference type="EMBL" id="BLQM01000011">
    <property type="protein sequence ID" value="GMH49780.1"/>
    <property type="molecule type" value="Genomic_DNA"/>
</dbReference>
<dbReference type="Gene3D" id="1.25.40.20">
    <property type="entry name" value="Ankyrin repeat-containing domain"/>
    <property type="match status" value="2"/>
</dbReference>
<dbReference type="InterPro" id="IPR002110">
    <property type="entry name" value="Ankyrin_rpt"/>
</dbReference>
<dbReference type="SMART" id="SM00248">
    <property type="entry name" value="ANK"/>
    <property type="match status" value="7"/>
</dbReference>
<dbReference type="SUPFAM" id="SSF48403">
    <property type="entry name" value="Ankyrin repeat"/>
    <property type="match status" value="1"/>
</dbReference>
<name>A0A9W6ZGS8_9STRA</name>
<evidence type="ECO:0000256" key="3">
    <source>
        <dbReference type="SAM" id="MobiDB-lite"/>
    </source>
</evidence>
<keyword evidence="1" id="KW-0040">ANK repeat</keyword>
<feature type="repeat" description="ANK" evidence="1">
    <location>
        <begin position="70"/>
        <end position="102"/>
    </location>
</feature>
<dbReference type="SUPFAM" id="SSF48452">
    <property type="entry name" value="TPR-like"/>
    <property type="match status" value="1"/>
</dbReference>
<dbReference type="InterPro" id="IPR019734">
    <property type="entry name" value="TPR_rpt"/>
</dbReference>
<feature type="repeat" description="TPR" evidence="2">
    <location>
        <begin position="394"/>
        <end position="427"/>
    </location>
</feature>
<sequence>MARSYPHYCSMATQTSEEKNATMQKERDSMKRLLEGAMKDDADAVAEIVRKYTTLQDDALSVLMGFKDGRGRTALHFAAQSHAAKVLTYVLHEGESTSSASNQAAAVNAADEQGITALMCASMNLPPPDTPVENLKTCIDILLKLGAKVNMKTKAGATALHYASGSGAEAVVQGILSNPKNKPLCKLVSESGTPLHWAAAAGDGGAAIIKHLVTAAPETINQPGGQHQLPPLIIAVAASKDDIAAKLVEHGADCGAILQGNITIAHIAADNGLVKTLEQLVNNETGKKCLEVKNAQGELPIDLAAENDYTHCVQVLMGTDDMAEVEKKMKELKLAAKERGSKSGANTGKPQTEELPPPPTTQAKEDPDEKAATLKCVEELERAKTTTNPDKEAAAAEKTKGNEFFKKKEWDSAITHYTAAITLFPGDETYYSNRAACYMSKKMYKEALSDAVFARNIKPEWTKACYRMAAARLQLGRFEDAAVAAWEGLKMDPSNDEMKALVQKCVKKGKQVYQAKIKKEEEKAAER</sequence>
<evidence type="ECO:0000313" key="6">
    <source>
        <dbReference type="Proteomes" id="UP001162640"/>
    </source>
</evidence>
<dbReference type="SMART" id="SM00028">
    <property type="entry name" value="TPR"/>
    <property type="match status" value="3"/>
</dbReference>
<dbReference type="Pfam" id="PF12796">
    <property type="entry name" value="Ank_2"/>
    <property type="match status" value="2"/>
</dbReference>
<feature type="region of interest" description="Disordered" evidence="3">
    <location>
        <begin position="337"/>
        <end position="370"/>
    </location>
</feature>
<evidence type="ECO:0000256" key="2">
    <source>
        <dbReference type="PROSITE-ProRule" id="PRU00339"/>
    </source>
</evidence>
<dbReference type="PANTHER" id="PTHR46224">
    <property type="entry name" value="ANKYRIN REPEAT FAMILY PROTEIN"/>
    <property type="match status" value="1"/>
</dbReference>
<comment type="caution">
    <text evidence="5">The sequence shown here is derived from an EMBL/GenBank/DDBJ whole genome shotgun (WGS) entry which is preliminary data.</text>
</comment>
<feature type="domain" description="Serine/threonine-protein kinase BSK1-like TPR repeats" evidence="4">
    <location>
        <begin position="394"/>
        <end position="467"/>
    </location>
</feature>
<protein>
    <recommendedName>
        <fullName evidence="4">Serine/threonine-protein kinase BSK1-like TPR repeats domain-containing protein</fullName>
    </recommendedName>
</protein>
<dbReference type="Proteomes" id="UP001162640">
    <property type="component" value="Unassembled WGS sequence"/>
</dbReference>
<dbReference type="Pfam" id="PF25575">
    <property type="entry name" value="TPR_BSK1_C"/>
    <property type="match status" value="1"/>
</dbReference>
<evidence type="ECO:0000256" key="1">
    <source>
        <dbReference type="PROSITE-ProRule" id="PRU00023"/>
    </source>
</evidence>
<dbReference type="PROSITE" id="PS50005">
    <property type="entry name" value="TPR"/>
    <property type="match status" value="1"/>
</dbReference>
<dbReference type="AlphaFoldDB" id="A0A9W6ZGS8"/>
<gene>
    <name evidence="5" type="ORF">TL16_g00612</name>
</gene>
<proteinExistence type="predicted"/>
<dbReference type="InterPro" id="IPR058209">
    <property type="entry name" value="TPR_BSK1_C"/>
</dbReference>
<dbReference type="InterPro" id="IPR036770">
    <property type="entry name" value="Ankyrin_rpt-contain_sf"/>
</dbReference>
<dbReference type="Gene3D" id="1.25.40.10">
    <property type="entry name" value="Tetratricopeptide repeat domain"/>
    <property type="match status" value="1"/>
</dbReference>
<evidence type="ECO:0000313" key="5">
    <source>
        <dbReference type="EMBL" id="GMH49780.1"/>
    </source>
</evidence>
<organism evidence="5 6">
    <name type="scientific">Triparma laevis f. inornata</name>
    <dbReference type="NCBI Taxonomy" id="1714386"/>
    <lineage>
        <taxon>Eukaryota</taxon>
        <taxon>Sar</taxon>
        <taxon>Stramenopiles</taxon>
        <taxon>Ochrophyta</taxon>
        <taxon>Bolidophyceae</taxon>
        <taxon>Parmales</taxon>
        <taxon>Triparmaceae</taxon>
        <taxon>Triparma</taxon>
    </lineage>
</organism>
<accession>A0A9W6ZGS8</accession>